<dbReference type="PROSITE" id="PS50929">
    <property type="entry name" value="ABC_TM1F"/>
    <property type="match status" value="1"/>
</dbReference>
<protein>
    <recommendedName>
        <fullName evidence="10">Fatty acid ABC transporter ATP-binding/permease protein</fullName>
    </recommendedName>
</protein>
<dbReference type="InterPro" id="IPR003439">
    <property type="entry name" value="ABC_transporter-like_ATP-bd"/>
</dbReference>
<dbReference type="Pfam" id="PF00664">
    <property type="entry name" value="ABC_membrane"/>
    <property type="match status" value="1"/>
</dbReference>
<keyword evidence="2" id="KW-0813">Transport</keyword>
<dbReference type="InterPro" id="IPR039421">
    <property type="entry name" value="Type_1_exporter"/>
</dbReference>
<dbReference type="Pfam" id="PF00005">
    <property type="entry name" value="ABC_tran"/>
    <property type="match status" value="1"/>
</dbReference>
<evidence type="ECO:0000256" key="7">
    <source>
        <dbReference type="ARBA" id="ARBA00023136"/>
    </source>
</evidence>
<keyword evidence="6 11" id="KW-1133">Transmembrane helix</keyword>
<evidence type="ECO:0000256" key="4">
    <source>
        <dbReference type="ARBA" id="ARBA00022741"/>
    </source>
</evidence>
<proteinExistence type="inferred from homology"/>
<feature type="transmembrane region" description="Helical" evidence="11">
    <location>
        <begin position="68"/>
        <end position="88"/>
    </location>
</feature>
<dbReference type="Gene3D" id="1.20.1560.10">
    <property type="entry name" value="ABC transporter type 1, transmembrane domain"/>
    <property type="match status" value="2"/>
</dbReference>
<dbReference type="GO" id="GO:0005886">
    <property type="term" value="C:plasma membrane"/>
    <property type="evidence" value="ECO:0007669"/>
    <property type="project" value="UniProtKB-SubCell"/>
</dbReference>
<dbReference type="PROSITE" id="PS00211">
    <property type="entry name" value="ABC_TRANSPORTER_1"/>
    <property type="match status" value="1"/>
</dbReference>
<dbReference type="AlphaFoldDB" id="A0A4V3YVZ6"/>
<evidence type="ECO:0000256" key="11">
    <source>
        <dbReference type="SAM" id="Phobius"/>
    </source>
</evidence>
<dbReference type="CDD" id="cd03254">
    <property type="entry name" value="ABCC_Glucan_exporter_like"/>
    <property type="match status" value="1"/>
</dbReference>
<dbReference type="Gene3D" id="3.40.50.300">
    <property type="entry name" value="P-loop containing nucleotide triphosphate hydrolases"/>
    <property type="match status" value="1"/>
</dbReference>
<evidence type="ECO:0000256" key="6">
    <source>
        <dbReference type="ARBA" id="ARBA00022989"/>
    </source>
</evidence>
<dbReference type="Proteomes" id="UP000306697">
    <property type="component" value="Unassembled WGS sequence"/>
</dbReference>
<evidence type="ECO:0000256" key="3">
    <source>
        <dbReference type="ARBA" id="ARBA00022692"/>
    </source>
</evidence>
<keyword evidence="3 11" id="KW-0812">Transmembrane</keyword>
<dbReference type="CDD" id="cd18548">
    <property type="entry name" value="ABC_6TM_Tm287_like"/>
    <property type="match status" value="1"/>
</dbReference>
<reference evidence="14 15" key="1">
    <citation type="submission" date="2019-04" db="EMBL/GenBank/DDBJ databases">
        <title>Genome Announcement To Ensure Probiotic Safety of Bifidobacterium longum subsp infantis UBBI-01.</title>
        <authorList>
            <person name="Sulthana A."/>
            <person name="Lakshmi S.G."/>
            <person name="Madempudi R.S."/>
        </authorList>
    </citation>
    <scope>NUCLEOTIDE SEQUENCE [LARGE SCALE GENOMIC DNA]</scope>
    <source>
        <strain evidence="14 15">UBBI-01</strain>
    </source>
</reference>
<feature type="transmembrane region" description="Helical" evidence="11">
    <location>
        <begin position="305"/>
        <end position="323"/>
    </location>
</feature>
<dbReference type="SUPFAM" id="SSF90123">
    <property type="entry name" value="ABC transporter transmembrane region"/>
    <property type="match status" value="2"/>
</dbReference>
<dbReference type="PROSITE" id="PS50893">
    <property type="entry name" value="ABC_TRANSPORTER_2"/>
    <property type="match status" value="1"/>
</dbReference>
<evidence type="ECO:0000313" key="14">
    <source>
        <dbReference type="EMBL" id="THJ29342.1"/>
    </source>
</evidence>
<dbReference type="InterPro" id="IPR036640">
    <property type="entry name" value="ABC1_TM_sf"/>
</dbReference>
<keyword evidence="4" id="KW-0547">Nucleotide-binding</keyword>
<dbReference type="EMBL" id="SSWL01000009">
    <property type="protein sequence ID" value="THJ29342.1"/>
    <property type="molecule type" value="Genomic_DNA"/>
</dbReference>
<evidence type="ECO:0000259" key="13">
    <source>
        <dbReference type="PROSITE" id="PS50929"/>
    </source>
</evidence>
<dbReference type="PANTHER" id="PTHR43394:SF1">
    <property type="entry name" value="ATP-BINDING CASSETTE SUB-FAMILY B MEMBER 10, MITOCHONDRIAL"/>
    <property type="match status" value="1"/>
</dbReference>
<feature type="transmembrane region" description="Helical" evidence="11">
    <location>
        <begin position="173"/>
        <end position="193"/>
    </location>
</feature>
<dbReference type="GO" id="GO:0005524">
    <property type="term" value="F:ATP binding"/>
    <property type="evidence" value="ECO:0007669"/>
    <property type="project" value="UniProtKB-KW"/>
</dbReference>
<dbReference type="InterPro" id="IPR011527">
    <property type="entry name" value="ABC1_TM_dom"/>
</dbReference>
<feature type="domain" description="ABC transporter" evidence="12">
    <location>
        <begin position="462"/>
        <end position="696"/>
    </location>
</feature>
<comment type="caution">
    <text evidence="14">The sequence shown here is derived from an EMBL/GenBank/DDBJ whole genome shotgun (WGS) entry which is preliminary data.</text>
</comment>
<dbReference type="SMART" id="SM00382">
    <property type="entry name" value="AAA"/>
    <property type="match status" value="1"/>
</dbReference>
<keyword evidence="7 11" id="KW-0472">Membrane</keyword>
<dbReference type="SUPFAM" id="SSF52540">
    <property type="entry name" value="P-loop containing nucleoside triphosphate hydrolases"/>
    <property type="match status" value="1"/>
</dbReference>
<dbReference type="GO" id="GO:0015421">
    <property type="term" value="F:ABC-type oligopeptide transporter activity"/>
    <property type="evidence" value="ECO:0007669"/>
    <property type="project" value="TreeGrafter"/>
</dbReference>
<organism evidence="14 15">
    <name type="scientific">Bifidobacterium longum subsp. infantis</name>
    <dbReference type="NCBI Taxonomy" id="1682"/>
    <lineage>
        <taxon>Bacteria</taxon>
        <taxon>Bacillati</taxon>
        <taxon>Actinomycetota</taxon>
        <taxon>Actinomycetes</taxon>
        <taxon>Bifidobacteriales</taxon>
        <taxon>Bifidobacteriaceae</taxon>
        <taxon>Bifidobacterium</taxon>
    </lineage>
</organism>
<evidence type="ECO:0000256" key="5">
    <source>
        <dbReference type="ARBA" id="ARBA00022840"/>
    </source>
</evidence>
<comment type="function">
    <text evidence="8">ABC transporter involved in fatty acid import. Transmembrane domains (TMD) form a pore in the membrane and the ATP-binding domain (NBD) is responsible for energy generation.</text>
</comment>
<evidence type="ECO:0000256" key="1">
    <source>
        <dbReference type="ARBA" id="ARBA00004651"/>
    </source>
</evidence>
<dbReference type="InterPro" id="IPR017871">
    <property type="entry name" value="ABC_transporter-like_CS"/>
</dbReference>
<evidence type="ECO:0000256" key="10">
    <source>
        <dbReference type="ARBA" id="ARBA00071747"/>
    </source>
</evidence>
<sequence length="701" mass="76589">MAQARKAVEPDKPKHVLRTLGHSIREYKKASILAPVFVAVEGILEILIPTIMASLIDEGVTGGGMPATVKFGVILLVCAMVSLGAGFLSGKYAAVAGAGFAKNLRKDQFEKVQGFSFTNIDRFSTGSIVTRLTTDVTNLQNAYMMIIRLGVRAPIMVVVAWLFSFRISPSISMVFLACIPILAIGLCGLVVLVHPVFERVFHTYDALNNVVDENLQGIRVVKSYNRESFEVSKFGRYFVKQQQWIGDVNAFVEESVNGQKVIKVFNHEDATQKTFDEKNEELFEASAEANTWGNVTMPVVGNMGYLLYILLAIVGAAVSLAGVNDIGLTGVKPLTLGTLVSLLTLSRSFINPIGQVSQQLTMVMMALAGASRIFKLMDEPIEEDKGTVTLVNVELGEDGRTMTEVDHETGHWAWKREVGDDGTRSLKVAEKLKGSAREVAMKAKEQAITSPDGRLTLLRGDVRFTNVTFGYNPDKPVLHDITWFAKPGQKIALVGATGAGKTTVTNLINRFYDIQHGQILYDGISVAGIKKPDLRRSLGIVLQDVNLFTGTVMDNIRYGRLNATDEECIEAARLVNADSSIRMLPKGYDTVLEGDGSVLSQGQRQLISIARAAVADPPALILDEATSSIDTRTEEVVQAGMDNLMKGRTVFVIAHRLSTVRNSDVIMVLDHGNIIERGSHDELIAQKGEYYQLYTGAVELE</sequence>
<feature type="transmembrane region" description="Helical" evidence="11">
    <location>
        <begin position="149"/>
        <end position="167"/>
    </location>
</feature>
<gene>
    <name evidence="14" type="ORF">E6L38_07015</name>
</gene>
<feature type="domain" description="ABC transmembrane type-1" evidence="13">
    <location>
        <begin position="32"/>
        <end position="365"/>
    </location>
</feature>
<evidence type="ECO:0000256" key="9">
    <source>
        <dbReference type="ARBA" id="ARBA00061644"/>
    </source>
</evidence>
<keyword evidence="5 14" id="KW-0067">ATP-binding</keyword>
<dbReference type="InterPro" id="IPR027417">
    <property type="entry name" value="P-loop_NTPase"/>
</dbReference>
<feature type="transmembrane region" description="Helical" evidence="11">
    <location>
        <begin position="32"/>
        <end position="56"/>
    </location>
</feature>
<name>A0A4V3YVZ6_BIFLI</name>
<evidence type="ECO:0000313" key="15">
    <source>
        <dbReference type="Proteomes" id="UP000306697"/>
    </source>
</evidence>
<evidence type="ECO:0000256" key="2">
    <source>
        <dbReference type="ARBA" id="ARBA00022448"/>
    </source>
</evidence>
<evidence type="ECO:0000259" key="12">
    <source>
        <dbReference type="PROSITE" id="PS50893"/>
    </source>
</evidence>
<dbReference type="FunFam" id="3.40.50.300:FF:000287">
    <property type="entry name" value="Multidrug ABC transporter ATP-binding protein"/>
    <property type="match status" value="1"/>
</dbReference>
<dbReference type="GO" id="GO:0016887">
    <property type="term" value="F:ATP hydrolysis activity"/>
    <property type="evidence" value="ECO:0007669"/>
    <property type="project" value="InterPro"/>
</dbReference>
<dbReference type="PANTHER" id="PTHR43394">
    <property type="entry name" value="ATP-DEPENDENT PERMEASE MDL1, MITOCHONDRIAL"/>
    <property type="match status" value="1"/>
</dbReference>
<comment type="similarity">
    <text evidence="9">Belongs to the ABC transporter superfamily. Lipid exporter (TC 3.A.1.106) family.</text>
</comment>
<accession>A0A4V3YVZ6</accession>
<comment type="subcellular location">
    <subcellularLocation>
        <location evidence="1">Cell membrane</location>
        <topology evidence="1">Multi-pass membrane protein</topology>
    </subcellularLocation>
</comment>
<evidence type="ECO:0000256" key="8">
    <source>
        <dbReference type="ARBA" id="ARBA00055053"/>
    </source>
</evidence>
<dbReference type="InterPro" id="IPR003593">
    <property type="entry name" value="AAA+_ATPase"/>
</dbReference>